<dbReference type="PIRSF" id="PIRSF018634">
    <property type="entry name" value="UCP018634"/>
    <property type="match status" value="1"/>
</dbReference>
<sequence>MRIFKTRHFTKWTRKSGLTDDLLVQAVTEMQQGLIDANLGSGLFKKRIGIAGRGKRGGVRTLVATNKDDRWFFVYGFEKNVVDNISSKAVAGLQDLASDLLSLDDSQLNAAVEKEVIEEIGHG</sequence>
<accession>A0A6J7W7Q3</accession>
<proteinExistence type="predicted"/>
<protein>
    <submittedName>
        <fullName evidence="1">Unannotated protein</fullName>
    </submittedName>
</protein>
<evidence type="ECO:0000313" key="1">
    <source>
        <dbReference type="EMBL" id="CAB5160111.1"/>
    </source>
</evidence>
<dbReference type="InterPro" id="IPR009387">
    <property type="entry name" value="HigB-2"/>
</dbReference>
<gene>
    <name evidence="1" type="ORF">UFOPK4444_01231</name>
</gene>
<name>A0A6J7W7Q3_9ZZZZ</name>
<reference evidence="1" key="1">
    <citation type="submission" date="2020-05" db="EMBL/GenBank/DDBJ databases">
        <authorList>
            <person name="Chiriac C."/>
            <person name="Salcher M."/>
            <person name="Ghai R."/>
            <person name="Kavagutti S V."/>
        </authorList>
    </citation>
    <scope>NUCLEOTIDE SEQUENCE</scope>
</reference>
<organism evidence="1">
    <name type="scientific">freshwater metagenome</name>
    <dbReference type="NCBI Taxonomy" id="449393"/>
    <lineage>
        <taxon>unclassified sequences</taxon>
        <taxon>metagenomes</taxon>
        <taxon>ecological metagenomes</taxon>
    </lineage>
</organism>
<dbReference type="AlphaFoldDB" id="A0A6J7W7Q3"/>
<dbReference type="Pfam" id="PF06296">
    <property type="entry name" value="RelE"/>
    <property type="match status" value="1"/>
</dbReference>
<dbReference type="EMBL" id="CAFBRZ010000091">
    <property type="protein sequence ID" value="CAB5160111.1"/>
    <property type="molecule type" value="Genomic_DNA"/>
</dbReference>